<dbReference type="InterPro" id="IPR004960">
    <property type="entry name" value="LipA_acyltrans"/>
</dbReference>
<protein>
    <submittedName>
        <fullName evidence="7">Lipid A biosynthesis lauroyl acyltransferase</fullName>
        <ecNumber evidence="7">2.3.1.-</ecNumber>
    </submittedName>
</protein>
<dbReference type="GO" id="GO:0016746">
    <property type="term" value="F:acyltransferase activity"/>
    <property type="evidence" value="ECO:0007669"/>
    <property type="project" value="UniProtKB-KW"/>
</dbReference>
<evidence type="ECO:0000256" key="3">
    <source>
        <dbReference type="ARBA" id="ARBA00022519"/>
    </source>
</evidence>
<evidence type="ECO:0000256" key="4">
    <source>
        <dbReference type="ARBA" id="ARBA00022679"/>
    </source>
</evidence>
<dbReference type="PANTHER" id="PTHR30606">
    <property type="entry name" value="LIPID A BIOSYNTHESIS LAUROYL ACYLTRANSFERASE"/>
    <property type="match status" value="1"/>
</dbReference>
<evidence type="ECO:0000313" key="8">
    <source>
        <dbReference type="Proteomes" id="UP000278756"/>
    </source>
</evidence>
<dbReference type="EMBL" id="AP018828">
    <property type="protein sequence ID" value="BBF82165.1"/>
    <property type="molecule type" value="Genomic_DNA"/>
</dbReference>
<dbReference type="RefSeq" id="WP_126423772.1">
    <property type="nucleotide sequence ID" value="NZ_AP018828.1"/>
</dbReference>
<evidence type="ECO:0000313" key="7">
    <source>
        <dbReference type="EMBL" id="BBF82165.1"/>
    </source>
</evidence>
<dbReference type="Proteomes" id="UP000278756">
    <property type="component" value="Chromosome 2"/>
</dbReference>
<dbReference type="GO" id="GO:0009247">
    <property type="term" value="P:glycolipid biosynthetic process"/>
    <property type="evidence" value="ECO:0007669"/>
    <property type="project" value="UniProtKB-ARBA"/>
</dbReference>
<keyword evidence="4 7" id="KW-0808">Transferase</keyword>
<dbReference type="AlphaFoldDB" id="A0A3G9G841"/>
<reference evidence="8" key="1">
    <citation type="journal article" date="2017" name="Biotechnol. Biofuels">
        <title>Evaluation of environmental bacterial communities as a factor affecting the growth of duckweed Lemna minor.</title>
        <authorList>
            <person name="Ishizawa H."/>
            <person name="Kuroda M."/>
            <person name="Morikawa M."/>
            <person name="Ike M."/>
        </authorList>
    </citation>
    <scope>NUCLEOTIDE SEQUENCE [LARGE SCALE GENOMIC DNA]</scope>
    <source>
        <strain evidence="8">M6</strain>
    </source>
</reference>
<organism evidence="7 8">
    <name type="scientific">Asticcacaulis excentricus</name>
    <dbReference type="NCBI Taxonomy" id="78587"/>
    <lineage>
        <taxon>Bacteria</taxon>
        <taxon>Pseudomonadati</taxon>
        <taxon>Pseudomonadota</taxon>
        <taxon>Alphaproteobacteria</taxon>
        <taxon>Caulobacterales</taxon>
        <taxon>Caulobacteraceae</taxon>
        <taxon>Asticcacaulis</taxon>
    </lineage>
</organism>
<keyword evidence="6 7" id="KW-0012">Acyltransferase</keyword>
<keyword evidence="5" id="KW-0472">Membrane</keyword>
<dbReference type="GO" id="GO:0005886">
    <property type="term" value="C:plasma membrane"/>
    <property type="evidence" value="ECO:0007669"/>
    <property type="project" value="UniProtKB-SubCell"/>
</dbReference>
<dbReference type="EC" id="2.3.1.-" evidence="7"/>
<dbReference type="CDD" id="cd07984">
    <property type="entry name" value="LPLAT_LABLAT-like"/>
    <property type="match status" value="1"/>
</dbReference>
<evidence type="ECO:0000256" key="6">
    <source>
        <dbReference type="ARBA" id="ARBA00023315"/>
    </source>
</evidence>
<keyword evidence="3" id="KW-0997">Cell inner membrane</keyword>
<gene>
    <name evidence="7" type="ORF">EM6_2794</name>
</gene>
<evidence type="ECO:0000256" key="5">
    <source>
        <dbReference type="ARBA" id="ARBA00023136"/>
    </source>
</evidence>
<accession>A0A3G9G841</accession>
<keyword evidence="2" id="KW-1003">Cell membrane</keyword>
<sequence>MSSAKPSFWQDMAWRFEALMYDLFVGVVRALPVDTASDMGAWLLKAIGPITPTQKLVRQNLDLAFPDKDEAWKANVARAQWDNLGRTFAEFAIMDRIRIANGRVEVVNMERLKAIAESQTPVVFISGHFANWEIMPSTIVDAGVDCQMTYRAANNPYVDERIKAGRMRYGVRLFAPKGGDGAKELLIAMAKGESVALMNDQKFNRGVATPFFGRSADTAPGPTRLAMRFGTVLQPMTVERLHKARFRVIVHEPIEVDDTGHKAADIDSTVAKVSAFIEEVVRARPEEWFWVHKRWPNDAYKPGTPKAP</sequence>
<evidence type="ECO:0000256" key="2">
    <source>
        <dbReference type="ARBA" id="ARBA00022475"/>
    </source>
</evidence>
<dbReference type="PANTHER" id="PTHR30606:SF10">
    <property type="entry name" value="PHOSPHATIDYLINOSITOL MANNOSIDE ACYLTRANSFERASE"/>
    <property type="match status" value="1"/>
</dbReference>
<reference evidence="8" key="2">
    <citation type="journal article" date="2017" name="Plant Physiol. Biochem.">
        <title>Differential oxidative and antioxidative response of duckweed Lemna minor toward plant growth promoting/inhibiting bacteria.</title>
        <authorList>
            <person name="Ishizawa H."/>
            <person name="Kuroda M."/>
            <person name="Morikawa M."/>
            <person name="Ike M."/>
        </authorList>
    </citation>
    <scope>NUCLEOTIDE SEQUENCE [LARGE SCALE GENOMIC DNA]</scope>
    <source>
        <strain evidence="8">M6</strain>
    </source>
</reference>
<dbReference type="OrthoDB" id="9801955at2"/>
<evidence type="ECO:0000256" key="1">
    <source>
        <dbReference type="ARBA" id="ARBA00004533"/>
    </source>
</evidence>
<comment type="subcellular location">
    <subcellularLocation>
        <location evidence="1">Cell inner membrane</location>
    </subcellularLocation>
</comment>
<proteinExistence type="predicted"/>
<name>A0A3G9G841_9CAUL</name>
<dbReference type="Pfam" id="PF03279">
    <property type="entry name" value="Lip_A_acyltrans"/>
    <property type="match status" value="1"/>
</dbReference>